<organism evidence="1 2">
    <name type="scientific">Enterocloster clostridioformis</name>
    <dbReference type="NCBI Taxonomy" id="1531"/>
    <lineage>
        <taxon>Bacteria</taxon>
        <taxon>Bacillati</taxon>
        <taxon>Bacillota</taxon>
        <taxon>Clostridia</taxon>
        <taxon>Lachnospirales</taxon>
        <taxon>Lachnospiraceae</taxon>
        <taxon>Enterocloster</taxon>
    </lineage>
</organism>
<sequence length="58" mass="6305">MCNDMKKLQGGQKFMKNKITEGAVAGSFMIHQVHVTDVNFASVFQFPKGSVSCVKALA</sequence>
<accession>A0A174ADL6</accession>
<dbReference type="EMBL" id="CZAB01000001">
    <property type="protein sequence ID" value="CUN85598.1"/>
    <property type="molecule type" value="Genomic_DNA"/>
</dbReference>
<reference evidence="1 2" key="1">
    <citation type="submission" date="2015-09" db="EMBL/GenBank/DDBJ databases">
        <authorList>
            <consortium name="Pathogen Informatics"/>
        </authorList>
    </citation>
    <scope>NUCLEOTIDE SEQUENCE [LARGE SCALE GENOMIC DNA]</scope>
    <source>
        <strain evidence="1 2">2789STDY5834865</strain>
    </source>
</reference>
<name>A0A174ADL6_9FIRM</name>
<dbReference type="AlphaFoldDB" id="A0A174ADL6"/>
<protein>
    <submittedName>
        <fullName evidence="1">Uncharacterized protein</fullName>
    </submittedName>
</protein>
<evidence type="ECO:0000313" key="1">
    <source>
        <dbReference type="EMBL" id="CUN85598.1"/>
    </source>
</evidence>
<dbReference type="Proteomes" id="UP000095512">
    <property type="component" value="Unassembled WGS sequence"/>
</dbReference>
<gene>
    <name evidence="1" type="ORF">ERS852480_00023</name>
</gene>
<proteinExistence type="predicted"/>
<evidence type="ECO:0000313" key="2">
    <source>
        <dbReference type="Proteomes" id="UP000095512"/>
    </source>
</evidence>